<accession>A0A8X6XCN0</accession>
<organism evidence="2 3">
    <name type="scientific">Trichonephila inaurata madagascariensis</name>
    <dbReference type="NCBI Taxonomy" id="2747483"/>
    <lineage>
        <taxon>Eukaryota</taxon>
        <taxon>Metazoa</taxon>
        <taxon>Ecdysozoa</taxon>
        <taxon>Arthropoda</taxon>
        <taxon>Chelicerata</taxon>
        <taxon>Arachnida</taxon>
        <taxon>Araneae</taxon>
        <taxon>Araneomorphae</taxon>
        <taxon>Entelegynae</taxon>
        <taxon>Araneoidea</taxon>
        <taxon>Nephilidae</taxon>
        <taxon>Trichonephila</taxon>
        <taxon>Trichonephila inaurata</taxon>
    </lineage>
</organism>
<evidence type="ECO:0000256" key="1">
    <source>
        <dbReference type="SAM" id="MobiDB-lite"/>
    </source>
</evidence>
<evidence type="ECO:0000313" key="3">
    <source>
        <dbReference type="Proteomes" id="UP000886998"/>
    </source>
</evidence>
<reference evidence="2" key="1">
    <citation type="submission" date="2020-08" db="EMBL/GenBank/DDBJ databases">
        <title>Multicomponent nature underlies the extraordinary mechanical properties of spider dragline silk.</title>
        <authorList>
            <person name="Kono N."/>
            <person name="Nakamura H."/>
            <person name="Mori M."/>
            <person name="Yoshida Y."/>
            <person name="Ohtoshi R."/>
            <person name="Malay A.D."/>
            <person name="Moran D.A.P."/>
            <person name="Tomita M."/>
            <person name="Numata K."/>
            <person name="Arakawa K."/>
        </authorList>
    </citation>
    <scope>NUCLEOTIDE SEQUENCE</scope>
</reference>
<evidence type="ECO:0000313" key="2">
    <source>
        <dbReference type="EMBL" id="GFY50466.1"/>
    </source>
</evidence>
<dbReference type="EMBL" id="BMAV01007504">
    <property type="protein sequence ID" value="GFY50466.1"/>
    <property type="molecule type" value="Genomic_DNA"/>
</dbReference>
<gene>
    <name evidence="2" type="ORF">TNIN_76821</name>
</gene>
<comment type="caution">
    <text evidence="2">The sequence shown here is derived from an EMBL/GenBank/DDBJ whole genome shotgun (WGS) entry which is preliminary data.</text>
</comment>
<keyword evidence="3" id="KW-1185">Reference proteome</keyword>
<proteinExistence type="predicted"/>
<dbReference type="AlphaFoldDB" id="A0A8X6XCN0"/>
<name>A0A8X6XCN0_9ARAC</name>
<dbReference type="Proteomes" id="UP000886998">
    <property type="component" value="Unassembled WGS sequence"/>
</dbReference>
<feature type="region of interest" description="Disordered" evidence="1">
    <location>
        <begin position="68"/>
        <end position="94"/>
    </location>
</feature>
<sequence>MDEEGNHLRHIDIRQSEKNCKQTVYLKSLLPIQSDKKQYTTQLLHGKEPQKRTLARWGIAFMRQQAESEGEEETLCTARERWGGENSLPSRLTG</sequence>
<protein>
    <submittedName>
        <fullName evidence="2">Uncharacterized protein</fullName>
    </submittedName>
</protein>